<proteinExistence type="inferred from homology"/>
<dbReference type="GO" id="GO:0008999">
    <property type="term" value="F:protein-N-terminal-alanine acetyltransferase activity"/>
    <property type="evidence" value="ECO:0007669"/>
    <property type="project" value="UniProtKB-EC"/>
</dbReference>
<dbReference type="STRING" id="679200.HMPREF9333_01413"/>
<keyword evidence="1 5" id="KW-0808">Transferase</keyword>
<dbReference type="InterPro" id="IPR016181">
    <property type="entry name" value="Acyl_CoA_acyltransferase"/>
</dbReference>
<evidence type="ECO:0000313" key="6">
    <source>
        <dbReference type="Proteomes" id="UP000003011"/>
    </source>
</evidence>
<dbReference type="HOGENOM" id="CLU_013985_23_2_9"/>
<dbReference type="OrthoDB" id="9794566at2"/>
<keyword evidence="6" id="KW-1185">Reference proteome</keyword>
<dbReference type="eggNOG" id="COG0456">
    <property type="taxonomic scope" value="Bacteria"/>
</dbReference>
<dbReference type="InterPro" id="IPR006464">
    <property type="entry name" value="AcTrfase_RimI/Ard1"/>
</dbReference>
<dbReference type="PANTHER" id="PTHR42919:SF8">
    <property type="entry name" value="N-ALPHA-ACETYLTRANSFERASE 50"/>
    <property type="match status" value="1"/>
</dbReference>
<dbReference type="SUPFAM" id="SSF55729">
    <property type="entry name" value="Acyl-CoA N-acyltransferases (Nat)"/>
    <property type="match status" value="1"/>
</dbReference>
<evidence type="ECO:0000256" key="2">
    <source>
        <dbReference type="ARBA" id="ARBA00023315"/>
    </source>
</evidence>
<dbReference type="InterPro" id="IPR051556">
    <property type="entry name" value="N-term/lysine_N-AcTrnsfr"/>
</dbReference>
<accession>G5GIM3</accession>
<comment type="similarity">
    <text evidence="3">Belongs to the acetyltransferase family. RimI subfamily.</text>
</comment>
<dbReference type="EC" id="2.3.1.266" evidence="3"/>
<organism evidence="5 6">
    <name type="scientific">Johnsonella ignava ATCC 51276</name>
    <dbReference type="NCBI Taxonomy" id="679200"/>
    <lineage>
        <taxon>Bacteria</taxon>
        <taxon>Bacillati</taxon>
        <taxon>Bacillota</taxon>
        <taxon>Clostridia</taxon>
        <taxon>Lachnospirales</taxon>
        <taxon>Lachnospiraceae</taxon>
        <taxon>Johnsonella</taxon>
    </lineage>
</organism>
<comment type="catalytic activity">
    <reaction evidence="3">
        <text>N-terminal L-alanyl-[ribosomal protein bS18] + acetyl-CoA = N-terminal N(alpha)-acetyl-L-alanyl-[ribosomal protein bS18] + CoA + H(+)</text>
        <dbReference type="Rhea" id="RHEA:43756"/>
        <dbReference type="Rhea" id="RHEA-COMP:10676"/>
        <dbReference type="Rhea" id="RHEA-COMP:10677"/>
        <dbReference type="ChEBI" id="CHEBI:15378"/>
        <dbReference type="ChEBI" id="CHEBI:57287"/>
        <dbReference type="ChEBI" id="CHEBI:57288"/>
        <dbReference type="ChEBI" id="CHEBI:64718"/>
        <dbReference type="ChEBI" id="CHEBI:83683"/>
        <dbReference type="EC" id="2.3.1.266"/>
    </reaction>
</comment>
<dbReference type="PANTHER" id="PTHR42919">
    <property type="entry name" value="N-ALPHA-ACETYLTRANSFERASE"/>
    <property type="match status" value="1"/>
</dbReference>
<protein>
    <recommendedName>
        <fullName evidence="3">[Ribosomal protein bS18]-alanine N-acetyltransferase</fullName>
        <ecNumber evidence="3">2.3.1.266</ecNumber>
    </recommendedName>
</protein>
<dbReference type="RefSeq" id="WP_005541031.1">
    <property type="nucleotide sequence ID" value="NZ_JH378833.1"/>
</dbReference>
<name>G5GIM3_9FIRM</name>
<evidence type="ECO:0000256" key="3">
    <source>
        <dbReference type="RuleBase" id="RU363094"/>
    </source>
</evidence>
<dbReference type="Pfam" id="PF00583">
    <property type="entry name" value="Acetyltransf_1"/>
    <property type="match status" value="1"/>
</dbReference>
<comment type="function">
    <text evidence="3">Acetylates the N-terminal alanine of ribosomal protein bS18.</text>
</comment>
<comment type="caution">
    <text evidence="5">The sequence shown here is derived from an EMBL/GenBank/DDBJ whole genome shotgun (WGS) entry which is preliminary data.</text>
</comment>
<reference evidence="5 6" key="1">
    <citation type="submission" date="2011-08" db="EMBL/GenBank/DDBJ databases">
        <title>The Genome Sequence of Johnsonella ignava ATCC 51276.</title>
        <authorList>
            <consortium name="The Broad Institute Genome Sequencing Platform"/>
            <person name="Earl A."/>
            <person name="Ward D."/>
            <person name="Feldgarden M."/>
            <person name="Gevers D."/>
            <person name="Izard J."/>
            <person name="Blanton J.M."/>
            <person name="Baranova O.V."/>
            <person name="Dewhirst F.E."/>
            <person name="Young S.K."/>
            <person name="Zeng Q."/>
            <person name="Gargeya S."/>
            <person name="Fitzgerald M."/>
            <person name="Haas B."/>
            <person name="Abouelleil A."/>
            <person name="Alvarado L."/>
            <person name="Arachchi H.M."/>
            <person name="Berlin A."/>
            <person name="Brown A."/>
            <person name="Chapman S.B."/>
            <person name="Chen Z."/>
            <person name="Dunbar C."/>
            <person name="Freedman E."/>
            <person name="Gearin G."/>
            <person name="Gellesch M."/>
            <person name="Goldberg J."/>
            <person name="Griggs A."/>
            <person name="Gujja S."/>
            <person name="Heiman D."/>
            <person name="Howarth C."/>
            <person name="Larson L."/>
            <person name="Lui A."/>
            <person name="MacDonald P.J.P."/>
            <person name="Montmayeur A."/>
            <person name="Murphy C."/>
            <person name="Neiman D."/>
            <person name="Pearson M."/>
            <person name="Priest M."/>
            <person name="Roberts A."/>
            <person name="Saif S."/>
            <person name="Shea T."/>
            <person name="Shenoy N."/>
            <person name="Sisk P."/>
            <person name="Stolte C."/>
            <person name="Sykes S."/>
            <person name="Wortman J."/>
            <person name="Nusbaum C."/>
            <person name="Birren B."/>
        </authorList>
    </citation>
    <scope>NUCLEOTIDE SEQUENCE [LARGE SCALE GENOMIC DNA]</scope>
    <source>
        <strain evidence="5 6">ATCC 51276</strain>
    </source>
</reference>
<keyword evidence="2" id="KW-0012">Acyltransferase</keyword>
<dbReference type="EMBL" id="ACZL01000023">
    <property type="protein sequence ID" value="EHI55277.1"/>
    <property type="molecule type" value="Genomic_DNA"/>
</dbReference>
<evidence type="ECO:0000259" key="4">
    <source>
        <dbReference type="PROSITE" id="PS51186"/>
    </source>
</evidence>
<dbReference type="AlphaFoldDB" id="G5GIM3"/>
<keyword evidence="3" id="KW-0963">Cytoplasm</keyword>
<dbReference type="InterPro" id="IPR000182">
    <property type="entry name" value="GNAT_dom"/>
</dbReference>
<feature type="domain" description="N-acetyltransferase" evidence="4">
    <location>
        <begin position="1"/>
        <end position="145"/>
    </location>
</feature>
<dbReference type="CDD" id="cd04301">
    <property type="entry name" value="NAT_SF"/>
    <property type="match status" value="1"/>
</dbReference>
<gene>
    <name evidence="5" type="ORF">HMPREF9333_01413</name>
</gene>
<dbReference type="GO" id="GO:0005737">
    <property type="term" value="C:cytoplasm"/>
    <property type="evidence" value="ECO:0007669"/>
    <property type="project" value="UniProtKB-SubCell"/>
</dbReference>
<sequence length="146" mass="17139">MWIRQMLAEDIKDIAYIEKECFKEPWSEKIIEEMYKNSYDFIEMAQESTKTIGYANIRILAPEAELMRLAVLKERRNEGTAQLLLNKILLICKCKGVSVVRLEVRRDNEPATALYKKFGFVQNGIRKDYYSHPTEDAILMEKILNN</sequence>
<dbReference type="Proteomes" id="UP000003011">
    <property type="component" value="Unassembled WGS sequence"/>
</dbReference>
<dbReference type="PROSITE" id="PS51186">
    <property type="entry name" value="GNAT"/>
    <property type="match status" value="1"/>
</dbReference>
<dbReference type="NCBIfam" id="TIGR01575">
    <property type="entry name" value="rimI"/>
    <property type="match status" value="1"/>
</dbReference>
<comment type="subcellular location">
    <subcellularLocation>
        <location evidence="3">Cytoplasm</location>
    </subcellularLocation>
</comment>
<evidence type="ECO:0000256" key="1">
    <source>
        <dbReference type="ARBA" id="ARBA00022679"/>
    </source>
</evidence>
<evidence type="ECO:0000313" key="5">
    <source>
        <dbReference type="EMBL" id="EHI55277.1"/>
    </source>
</evidence>
<dbReference type="Gene3D" id="3.40.630.30">
    <property type="match status" value="1"/>
</dbReference>